<keyword evidence="3" id="KW-1185">Reference proteome</keyword>
<dbReference type="EMBL" id="JBHTCM010000010">
    <property type="protein sequence ID" value="MFC7333986.1"/>
    <property type="molecule type" value="Genomic_DNA"/>
</dbReference>
<accession>A0ABW2KXF7</accession>
<comment type="caution">
    <text evidence="2">The sequence shown here is derived from an EMBL/GenBank/DDBJ whole genome shotgun (WGS) entry which is preliminary data.</text>
</comment>
<proteinExistence type="predicted"/>
<gene>
    <name evidence="2" type="ORF">ACFQPS_12510</name>
</gene>
<dbReference type="RefSeq" id="WP_377359431.1">
    <property type="nucleotide sequence ID" value="NZ_JBHTCM010000010.1"/>
</dbReference>
<organism evidence="2 3">
    <name type="scientific">Rhodocista pekingensis</name>
    <dbReference type="NCBI Taxonomy" id="201185"/>
    <lineage>
        <taxon>Bacteria</taxon>
        <taxon>Pseudomonadati</taxon>
        <taxon>Pseudomonadota</taxon>
        <taxon>Alphaproteobacteria</taxon>
        <taxon>Rhodospirillales</taxon>
        <taxon>Azospirillaceae</taxon>
        <taxon>Rhodocista</taxon>
    </lineage>
</organism>
<dbReference type="Proteomes" id="UP001596456">
    <property type="component" value="Unassembled WGS sequence"/>
</dbReference>
<evidence type="ECO:0000313" key="3">
    <source>
        <dbReference type="Proteomes" id="UP001596456"/>
    </source>
</evidence>
<name>A0ABW2KXF7_9PROT</name>
<reference evidence="3" key="1">
    <citation type="journal article" date="2019" name="Int. J. Syst. Evol. Microbiol.">
        <title>The Global Catalogue of Microorganisms (GCM) 10K type strain sequencing project: providing services to taxonomists for standard genome sequencing and annotation.</title>
        <authorList>
            <consortium name="The Broad Institute Genomics Platform"/>
            <consortium name="The Broad Institute Genome Sequencing Center for Infectious Disease"/>
            <person name="Wu L."/>
            <person name="Ma J."/>
        </authorList>
    </citation>
    <scope>NUCLEOTIDE SEQUENCE [LARGE SCALE GENOMIC DNA]</scope>
    <source>
        <strain evidence="3">CGMCC 1.16275</strain>
    </source>
</reference>
<keyword evidence="1" id="KW-0472">Membrane</keyword>
<keyword evidence="1" id="KW-1133">Transmembrane helix</keyword>
<feature type="transmembrane region" description="Helical" evidence="1">
    <location>
        <begin position="6"/>
        <end position="24"/>
    </location>
</feature>
<protein>
    <recommendedName>
        <fullName evidence="4">Phage shock protein B</fullName>
    </recommendedName>
</protein>
<keyword evidence="1" id="KW-0812">Transmembrane</keyword>
<evidence type="ECO:0000256" key="1">
    <source>
        <dbReference type="SAM" id="Phobius"/>
    </source>
</evidence>
<evidence type="ECO:0000313" key="2">
    <source>
        <dbReference type="EMBL" id="MFC7333986.1"/>
    </source>
</evidence>
<evidence type="ECO:0008006" key="4">
    <source>
        <dbReference type="Google" id="ProtNLM"/>
    </source>
</evidence>
<sequence>MTTGHLIAIVALLIPIVSIVTSHMRRWQKLEIKAAQREVELRRRFRVFDELERRVADIERHVTSKEYQLDREIGRLAGRP</sequence>